<reference evidence="1" key="2">
    <citation type="journal article" date="2015" name="Fish Shellfish Immunol.">
        <title>Early steps in the European eel (Anguilla anguilla)-Vibrio vulnificus interaction in the gills: Role of the RtxA13 toxin.</title>
        <authorList>
            <person name="Callol A."/>
            <person name="Pajuelo D."/>
            <person name="Ebbesson L."/>
            <person name="Teles M."/>
            <person name="MacKenzie S."/>
            <person name="Amaro C."/>
        </authorList>
    </citation>
    <scope>NUCLEOTIDE SEQUENCE</scope>
</reference>
<reference evidence="1" key="1">
    <citation type="submission" date="2014-11" db="EMBL/GenBank/DDBJ databases">
        <authorList>
            <person name="Amaro Gonzalez C."/>
        </authorList>
    </citation>
    <scope>NUCLEOTIDE SEQUENCE</scope>
</reference>
<proteinExistence type="predicted"/>
<protein>
    <submittedName>
        <fullName evidence="1">Uncharacterized protein</fullName>
    </submittedName>
</protein>
<dbReference type="AlphaFoldDB" id="A0A0E9WJ55"/>
<accession>A0A0E9WJ55</accession>
<dbReference type="EMBL" id="GBXM01018148">
    <property type="protein sequence ID" value="JAH90429.1"/>
    <property type="molecule type" value="Transcribed_RNA"/>
</dbReference>
<name>A0A0E9WJ55_ANGAN</name>
<evidence type="ECO:0000313" key="1">
    <source>
        <dbReference type="EMBL" id="JAH90429.1"/>
    </source>
</evidence>
<sequence>MSSYHTLLLSMGRQPRIFCSPQPVFLKNLTCLERKAVVFFSH</sequence>
<organism evidence="1">
    <name type="scientific">Anguilla anguilla</name>
    <name type="common">European freshwater eel</name>
    <name type="synonym">Muraena anguilla</name>
    <dbReference type="NCBI Taxonomy" id="7936"/>
    <lineage>
        <taxon>Eukaryota</taxon>
        <taxon>Metazoa</taxon>
        <taxon>Chordata</taxon>
        <taxon>Craniata</taxon>
        <taxon>Vertebrata</taxon>
        <taxon>Euteleostomi</taxon>
        <taxon>Actinopterygii</taxon>
        <taxon>Neopterygii</taxon>
        <taxon>Teleostei</taxon>
        <taxon>Anguilliformes</taxon>
        <taxon>Anguillidae</taxon>
        <taxon>Anguilla</taxon>
    </lineage>
</organism>